<keyword evidence="3" id="KW-0479">Metal-binding</keyword>
<proteinExistence type="inferred from homology"/>
<dbReference type="InterPro" id="IPR013149">
    <property type="entry name" value="ADH-like_C"/>
</dbReference>
<dbReference type="AlphaFoldDB" id="A0A7J5USR9"/>
<keyword evidence="10" id="KW-1185">Reference proteome</keyword>
<evidence type="ECO:0000256" key="6">
    <source>
        <dbReference type="SAM" id="MobiDB-lite"/>
    </source>
</evidence>
<accession>A0A7J5USR9</accession>
<organism evidence="9 10">
    <name type="scientific">Georgenia thermotolerans</name>
    <dbReference type="NCBI Taxonomy" id="527326"/>
    <lineage>
        <taxon>Bacteria</taxon>
        <taxon>Bacillati</taxon>
        <taxon>Actinomycetota</taxon>
        <taxon>Actinomycetes</taxon>
        <taxon>Micrococcales</taxon>
        <taxon>Bogoriellaceae</taxon>
        <taxon>Georgenia</taxon>
    </lineage>
</organism>
<protein>
    <submittedName>
        <fullName evidence="9">Zinc-binding dehydrogenase</fullName>
    </submittedName>
</protein>
<dbReference type="PANTHER" id="PTHR43161">
    <property type="entry name" value="SORBITOL DEHYDROGENASE"/>
    <property type="match status" value="1"/>
</dbReference>
<evidence type="ECO:0000259" key="8">
    <source>
        <dbReference type="Pfam" id="PF08240"/>
    </source>
</evidence>
<evidence type="ECO:0000256" key="3">
    <source>
        <dbReference type="ARBA" id="ARBA00022723"/>
    </source>
</evidence>
<evidence type="ECO:0000313" key="9">
    <source>
        <dbReference type="EMBL" id="KAE8765505.1"/>
    </source>
</evidence>
<dbReference type="Gene3D" id="3.40.50.720">
    <property type="entry name" value="NAD(P)-binding Rossmann-like Domain"/>
    <property type="match status" value="1"/>
</dbReference>
<dbReference type="PANTHER" id="PTHR43161:SF9">
    <property type="entry name" value="SORBITOL DEHYDROGENASE"/>
    <property type="match status" value="1"/>
</dbReference>
<feature type="domain" description="Alcohol dehydrogenase-like N-terminal" evidence="8">
    <location>
        <begin position="23"/>
        <end position="136"/>
    </location>
</feature>
<comment type="cofactor">
    <cofactor evidence="1">
        <name>Zn(2+)</name>
        <dbReference type="ChEBI" id="CHEBI:29105"/>
    </cofactor>
</comment>
<dbReference type="SUPFAM" id="SSF50129">
    <property type="entry name" value="GroES-like"/>
    <property type="match status" value="1"/>
</dbReference>
<feature type="region of interest" description="Disordered" evidence="6">
    <location>
        <begin position="1"/>
        <end position="24"/>
    </location>
</feature>
<dbReference type="Pfam" id="PF08240">
    <property type="entry name" value="ADH_N"/>
    <property type="match status" value="1"/>
</dbReference>
<dbReference type="EMBL" id="WHJE01000009">
    <property type="protein sequence ID" value="KAE8765505.1"/>
    <property type="molecule type" value="Genomic_DNA"/>
</dbReference>
<evidence type="ECO:0000256" key="4">
    <source>
        <dbReference type="ARBA" id="ARBA00022833"/>
    </source>
</evidence>
<name>A0A7J5USR9_9MICO</name>
<dbReference type="GO" id="GO:0046872">
    <property type="term" value="F:metal ion binding"/>
    <property type="evidence" value="ECO:0007669"/>
    <property type="project" value="UniProtKB-KW"/>
</dbReference>
<dbReference type="InterPro" id="IPR036291">
    <property type="entry name" value="NAD(P)-bd_dom_sf"/>
</dbReference>
<dbReference type="GO" id="GO:0016491">
    <property type="term" value="F:oxidoreductase activity"/>
    <property type="evidence" value="ECO:0007669"/>
    <property type="project" value="UniProtKB-KW"/>
</dbReference>
<keyword evidence="5" id="KW-0560">Oxidoreductase</keyword>
<dbReference type="CDD" id="cd08232">
    <property type="entry name" value="idonate-5-DH"/>
    <property type="match status" value="1"/>
</dbReference>
<dbReference type="InterPro" id="IPR013154">
    <property type="entry name" value="ADH-like_N"/>
</dbReference>
<evidence type="ECO:0000256" key="2">
    <source>
        <dbReference type="ARBA" id="ARBA00008072"/>
    </source>
</evidence>
<evidence type="ECO:0000256" key="5">
    <source>
        <dbReference type="ARBA" id="ARBA00023002"/>
    </source>
</evidence>
<sequence length="337" mass="35117">MKALTIHGKTDIREEEVPTPEPGEGQVRLRMAYAGICGSDLHYYFEGANGEYVVREPLVPGHEVSGTVDLDPSGELAPGTPVTVHPATFGTPEDGIEDRRHLWPGGSYLGSASTWPHTQGGMSEYLLVGKDMVRVLPAGLPLRRAALAEPLAVALHAINVAGGVEGKRVLVSGSGPIGLLAAAAALAKGATEVVATDVLAGPLERARALGVHGTVQVGIEEIPALAFDVVLECSGVPAAISPALVGARRAGIVVQVGMVPNEARPVNLAPLVSKELQLRGTFRFNDEIDEAVELLDANPSFERVITHDLPAGQAVEAFAAARDSAASGKVVVSLWQD</sequence>
<dbReference type="Proteomes" id="UP000451860">
    <property type="component" value="Unassembled WGS sequence"/>
</dbReference>
<dbReference type="SUPFAM" id="SSF51735">
    <property type="entry name" value="NAD(P)-binding Rossmann-fold domains"/>
    <property type="match status" value="1"/>
</dbReference>
<reference evidence="9 10" key="1">
    <citation type="submission" date="2019-10" db="EMBL/GenBank/DDBJ databases">
        <title>Georgenia wutianyii sp. nov. and Georgenia yuyongxinii sp. nov. isolated from plateau pika (Ochotona curzoniae) in the Qinghai-Tibet plateau of China.</title>
        <authorList>
            <person name="Tian Z."/>
        </authorList>
    </citation>
    <scope>NUCLEOTIDE SEQUENCE [LARGE SCALE GENOMIC DNA]</scope>
    <source>
        <strain evidence="9 10">DSM 21501</strain>
    </source>
</reference>
<dbReference type="Gene3D" id="3.90.180.10">
    <property type="entry name" value="Medium-chain alcohol dehydrogenases, catalytic domain"/>
    <property type="match status" value="1"/>
</dbReference>
<keyword evidence="4" id="KW-0862">Zinc</keyword>
<evidence type="ECO:0000259" key="7">
    <source>
        <dbReference type="Pfam" id="PF00107"/>
    </source>
</evidence>
<dbReference type="Pfam" id="PF00107">
    <property type="entry name" value="ADH_zinc_N"/>
    <property type="match status" value="1"/>
</dbReference>
<dbReference type="RefSeq" id="WP_152203030.1">
    <property type="nucleotide sequence ID" value="NZ_VUKF01000021.1"/>
</dbReference>
<comment type="caution">
    <text evidence="9">The sequence shown here is derived from an EMBL/GenBank/DDBJ whole genome shotgun (WGS) entry which is preliminary data.</text>
</comment>
<feature type="domain" description="Alcohol dehydrogenase-like C-terminal" evidence="7">
    <location>
        <begin position="176"/>
        <end position="296"/>
    </location>
</feature>
<dbReference type="InterPro" id="IPR011032">
    <property type="entry name" value="GroES-like_sf"/>
</dbReference>
<dbReference type="OrthoDB" id="9797931at2"/>
<comment type="similarity">
    <text evidence="2">Belongs to the zinc-containing alcohol dehydrogenase family.</text>
</comment>
<evidence type="ECO:0000256" key="1">
    <source>
        <dbReference type="ARBA" id="ARBA00001947"/>
    </source>
</evidence>
<evidence type="ECO:0000313" key="10">
    <source>
        <dbReference type="Proteomes" id="UP000451860"/>
    </source>
</evidence>
<gene>
    <name evidence="9" type="ORF">GB883_03705</name>
</gene>